<sequence>MPSRPRERFTTFLVALGTARSDVPVYAVRTATPAEALAAVAEKAKKGESPAIVGSLSTRTAKAMELKPGEMRRV</sequence>
<comment type="caution">
    <text evidence="1">The sequence shown here is derived from an EMBL/GenBank/DDBJ whole genome shotgun (WGS) entry which is preliminary data.</text>
</comment>
<reference evidence="2" key="1">
    <citation type="journal article" date="2019" name="Int. J. Syst. Evol. Microbiol.">
        <title>The Global Catalogue of Microorganisms (GCM) 10K type strain sequencing project: providing services to taxonomists for standard genome sequencing and annotation.</title>
        <authorList>
            <consortium name="The Broad Institute Genomics Platform"/>
            <consortium name="The Broad Institute Genome Sequencing Center for Infectious Disease"/>
            <person name="Wu L."/>
            <person name="Ma J."/>
        </authorList>
    </citation>
    <scope>NUCLEOTIDE SEQUENCE [LARGE SCALE GENOMIC DNA]</scope>
    <source>
        <strain evidence="2">CCUG 48316</strain>
    </source>
</reference>
<protein>
    <submittedName>
        <fullName evidence="1">Uncharacterized protein</fullName>
    </submittedName>
</protein>
<name>A0ABW2BH84_9HYPH</name>
<dbReference type="EMBL" id="JBHSWN010000001">
    <property type="protein sequence ID" value="MFC6789271.1"/>
    <property type="molecule type" value="Genomic_DNA"/>
</dbReference>
<evidence type="ECO:0000313" key="2">
    <source>
        <dbReference type="Proteomes" id="UP001596292"/>
    </source>
</evidence>
<keyword evidence="2" id="KW-1185">Reference proteome</keyword>
<gene>
    <name evidence="1" type="ORF">ACFQE0_06295</name>
</gene>
<proteinExistence type="predicted"/>
<dbReference type="Proteomes" id="UP001596292">
    <property type="component" value="Unassembled WGS sequence"/>
</dbReference>
<dbReference type="RefSeq" id="WP_378968097.1">
    <property type="nucleotide sequence ID" value="NZ_JBHSWN010000001.1"/>
</dbReference>
<organism evidence="1 2">
    <name type="scientific">Methylobacterium komagatae</name>
    <dbReference type="NCBI Taxonomy" id="374425"/>
    <lineage>
        <taxon>Bacteria</taxon>
        <taxon>Pseudomonadati</taxon>
        <taxon>Pseudomonadota</taxon>
        <taxon>Alphaproteobacteria</taxon>
        <taxon>Hyphomicrobiales</taxon>
        <taxon>Methylobacteriaceae</taxon>
        <taxon>Methylobacterium</taxon>
    </lineage>
</organism>
<evidence type="ECO:0000313" key="1">
    <source>
        <dbReference type="EMBL" id="MFC6789271.1"/>
    </source>
</evidence>
<accession>A0ABW2BH84</accession>